<gene>
    <name evidence="2" type="ORF">PlAlph_1770</name>
</gene>
<proteinExistence type="predicted"/>
<protein>
    <submittedName>
        <fullName evidence="2">Uncharacterized protein</fullName>
    </submittedName>
</protein>
<feature type="chain" id="PRO_5027038934" evidence="1">
    <location>
        <begin position="21"/>
        <end position="120"/>
    </location>
</feature>
<reference evidence="2" key="1">
    <citation type="submission" date="2020-01" db="EMBL/GenBank/DDBJ databases">
        <title>Gastrointestinal microbiota of LL stock colony Peromyscus leucopus.</title>
        <authorList>
            <person name="Milovic A."/>
            <person name="Bassam K."/>
            <person name="Keay E."/>
            <person name="Barbour A.G."/>
        </authorList>
    </citation>
    <scope>NUCLEOTIDE SEQUENCE</scope>
    <source>
        <strain evidence="2">LL90</strain>
    </source>
</reference>
<keyword evidence="1" id="KW-0732">Signal</keyword>
<evidence type="ECO:0000256" key="1">
    <source>
        <dbReference type="SAM" id="SignalP"/>
    </source>
</evidence>
<name>A0A6M4NMI7_9PROT</name>
<organism evidence="2">
    <name type="scientific">uncultured Alphaproteobacteria bacterium</name>
    <dbReference type="NCBI Taxonomy" id="91750"/>
    <lineage>
        <taxon>Bacteria</taxon>
        <taxon>Pseudomonadati</taxon>
        <taxon>Pseudomonadota</taxon>
        <taxon>Alphaproteobacteria</taxon>
        <taxon>environmental samples</taxon>
    </lineage>
</organism>
<accession>A0A6M4NMI7</accession>
<sequence>MKYIKKLWVILLIVSTPAFGGEFIDGMDDIPLMEGMRQIQSSNISFGNDESRFDEAYISSDKVSFKKAALFYQNTLPQLGWILTGKKENALHFERDMEVLDIALEKSKPILIRITLKSKD</sequence>
<dbReference type="AlphaFoldDB" id="A0A6M4NMI7"/>
<feature type="signal peptide" evidence="1">
    <location>
        <begin position="1"/>
        <end position="20"/>
    </location>
</feature>
<dbReference type="EMBL" id="MN990729">
    <property type="protein sequence ID" value="QJR98173.1"/>
    <property type="molecule type" value="Genomic_DNA"/>
</dbReference>
<evidence type="ECO:0000313" key="2">
    <source>
        <dbReference type="EMBL" id="QJR98173.1"/>
    </source>
</evidence>